<organism evidence="13 14">
    <name type="scientific">Tsukamurella strandjordii</name>
    <dbReference type="NCBI Taxonomy" id="147577"/>
    <lineage>
        <taxon>Bacteria</taxon>
        <taxon>Bacillati</taxon>
        <taxon>Actinomycetota</taxon>
        <taxon>Actinomycetes</taxon>
        <taxon>Mycobacteriales</taxon>
        <taxon>Tsukamurellaceae</taxon>
        <taxon>Tsukamurella</taxon>
    </lineage>
</organism>
<sequence length="534" mass="60076">MGRVTALATPAHERPPVRAVVSPGPTLPPAVFGATDRGFGWTVTLVLTAVAAATRFFTLGYPSNDGFLGTQAVQTPVFDEKHYAPQGWQVLDSGRWIEDNPGFGLIVHPPVGKWMIAIGEWLFGYGPMGWRFMSAVCGTLLVLLVIRAARRLSRSTLIGGLAGLFLICDGLTMVSSRVALLDIFLVFFGFAAFSMILVDRDQMRERLHRVAVEGRMDDSPYGPRLGFRWWRFSAALMVGLACGVKWSGIYFLIGVLVLSLAFDVANRRAYGVQKPWVGTLLRDVVPSGMSLGVTPVLVYLGTFWAWFASETAVFRYAVGNQVPSGGTFGWVPDSLRSLFYYESTILKFHDSLTNSAGNHHPWESKPWTWPMGLRPMLYHYTADQSSGMCGDGPCVRAVMAVGTPALTWIAVPVVLWSLWKMFVKRDWAYAAPVTMYFATYLPWFLNLDRQMYYFYALTLMPFLCIMIALICREVLGLDGRSKYFGFERKQLGQWVVVLYTTLVVLNFAWLWPILTAAPIPMWWWRLELWLPSWQ</sequence>
<feature type="transmembrane region" description="Helical" evidence="10">
    <location>
        <begin position="234"/>
        <end position="262"/>
    </location>
</feature>
<dbReference type="EC" id="2.4.1.-" evidence="10"/>
<feature type="transmembrane region" description="Helical" evidence="10">
    <location>
        <begin position="180"/>
        <end position="198"/>
    </location>
</feature>
<reference evidence="13" key="1">
    <citation type="submission" date="2023-08" db="EMBL/GenBank/DDBJ databases">
        <title>The draft genome of Tsukamurella strandjordii strain 050030.</title>
        <authorList>
            <person name="Zhao F."/>
            <person name="Feng Y."/>
            <person name="Zong Z."/>
        </authorList>
    </citation>
    <scope>NUCLEOTIDE SEQUENCE</scope>
    <source>
        <strain evidence="13">050030</strain>
    </source>
</reference>
<evidence type="ECO:0000259" key="12">
    <source>
        <dbReference type="Pfam" id="PF16192"/>
    </source>
</evidence>
<proteinExistence type="inferred from homology"/>
<dbReference type="Pfam" id="PF16192">
    <property type="entry name" value="PMT_4TMC"/>
    <property type="match status" value="1"/>
</dbReference>
<dbReference type="Proteomes" id="UP001178281">
    <property type="component" value="Unassembled WGS sequence"/>
</dbReference>
<comment type="caution">
    <text evidence="13">The sequence shown here is derived from an EMBL/GenBank/DDBJ whole genome shotgun (WGS) entry which is preliminary data.</text>
</comment>
<evidence type="ECO:0000256" key="8">
    <source>
        <dbReference type="ARBA" id="ARBA00023136"/>
    </source>
</evidence>
<dbReference type="GO" id="GO:0005886">
    <property type="term" value="C:plasma membrane"/>
    <property type="evidence" value="ECO:0007669"/>
    <property type="project" value="UniProtKB-SubCell"/>
</dbReference>
<dbReference type="InterPro" id="IPR032421">
    <property type="entry name" value="PMT_4TMC"/>
</dbReference>
<gene>
    <name evidence="13" type="ORF">Q7X28_08275</name>
</gene>
<protein>
    <recommendedName>
        <fullName evidence="9 10">Polyprenol-phosphate-mannose--protein mannosyltransferase</fullName>
        <ecNumber evidence="10">2.4.1.-</ecNumber>
    </recommendedName>
</protein>
<feature type="domain" description="Protein O-mannosyl-transferase C-terminal four TM" evidence="12">
    <location>
        <begin position="337"/>
        <end position="533"/>
    </location>
</feature>
<keyword evidence="10" id="KW-1003">Cell membrane</keyword>
<evidence type="ECO:0000256" key="7">
    <source>
        <dbReference type="ARBA" id="ARBA00022989"/>
    </source>
</evidence>
<evidence type="ECO:0000259" key="11">
    <source>
        <dbReference type="Pfam" id="PF02366"/>
    </source>
</evidence>
<dbReference type="GO" id="GO:0004169">
    <property type="term" value="F:dolichyl-phosphate-mannose-protein mannosyltransferase activity"/>
    <property type="evidence" value="ECO:0007669"/>
    <property type="project" value="UniProtKB-UniRule"/>
</dbReference>
<evidence type="ECO:0000256" key="5">
    <source>
        <dbReference type="ARBA" id="ARBA00022679"/>
    </source>
</evidence>
<evidence type="ECO:0000256" key="6">
    <source>
        <dbReference type="ARBA" id="ARBA00022692"/>
    </source>
</evidence>
<dbReference type="InterPro" id="IPR003342">
    <property type="entry name" value="ArnT-like_N"/>
</dbReference>
<evidence type="ECO:0000313" key="13">
    <source>
        <dbReference type="EMBL" id="MDP0397920.1"/>
    </source>
</evidence>
<evidence type="ECO:0000256" key="9">
    <source>
        <dbReference type="ARBA" id="ARBA00093617"/>
    </source>
</evidence>
<feature type="transmembrane region" description="Helical" evidence="10">
    <location>
        <begin position="156"/>
        <end position="174"/>
    </location>
</feature>
<dbReference type="PANTHER" id="PTHR10050:SF46">
    <property type="entry name" value="PROTEIN O-MANNOSYL-TRANSFERASE 2"/>
    <property type="match status" value="1"/>
</dbReference>
<feature type="transmembrane region" description="Helical" evidence="10">
    <location>
        <begin position="427"/>
        <end position="445"/>
    </location>
</feature>
<feature type="transmembrane region" description="Helical" evidence="10">
    <location>
        <begin position="130"/>
        <end position="149"/>
    </location>
</feature>
<evidence type="ECO:0000256" key="4">
    <source>
        <dbReference type="ARBA" id="ARBA00022676"/>
    </source>
</evidence>
<evidence type="ECO:0000256" key="2">
    <source>
        <dbReference type="ARBA" id="ARBA00004922"/>
    </source>
</evidence>
<dbReference type="PANTHER" id="PTHR10050">
    <property type="entry name" value="DOLICHYL-PHOSPHATE-MANNOSE--PROTEIN MANNOSYLTRANSFERASE"/>
    <property type="match status" value="1"/>
</dbReference>
<evidence type="ECO:0000256" key="1">
    <source>
        <dbReference type="ARBA" id="ARBA00004127"/>
    </source>
</evidence>
<feature type="transmembrane region" description="Helical" evidence="10">
    <location>
        <begin position="496"/>
        <end position="524"/>
    </location>
</feature>
<name>A0AA90NG99_9ACTN</name>
<feature type="transmembrane region" description="Helical" evidence="10">
    <location>
        <begin position="284"/>
        <end position="307"/>
    </location>
</feature>
<feature type="domain" description="ArnT-like N-terminal" evidence="11">
    <location>
        <begin position="47"/>
        <end position="265"/>
    </location>
</feature>
<feature type="transmembrane region" description="Helical" evidence="10">
    <location>
        <begin position="451"/>
        <end position="475"/>
    </location>
</feature>
<dbReference type="InterPro" id="IPR027005">
    <property type="entry name" value="PMT-like"/>
</dbReference>
<dbReference type="EMBL" id="JAUTIX010000003">
    <property type="protein sequence ID" value="MDP0397920.1"/>
    <property type="molecule type" value="Genomic_DNA"/>
</dbReference>
<comment type="function">
    <text evidence="10">Protein O-mannosyltransferase that catalyzes the transfer of a single mannose residue from a polyprenol phospho-mannosyl lipidic donor to the hydroxyl group of selected serine and threonine residues in acceptor proteins.</text>
</comment>
<keyword evidence="8 10" id="KW-0472">Membrane</keyword>
<keyword evidence="4 10" id="KW-0328">Glycosyltransferase</keyword>
<keyword evidence="14" id="KW-1185">Reference proteome</keyword>
<comment type="pathway">
    <text evidence="2 10">Protein modification; protein glycosylation.</text>
</comment>
<keyword evidence="6 10" id="KW-0812">Transmembrane</keyword>
<evidence type="ECO:0000313" key="14">
    <source>
        <dbReference type="Proteomes" id="UP001178281"/>
    </source>
</evidence>
<evidence type="ECO:0000256" key="3">
    <source>
        <dbReference type="ARBA" id="ARBA00007222"/>
    </source>
</evidence>
<dbReference type="Pfam" id="PF02366">
    <property type="entry name" value="PMT"/>
    <property type="match status" value="1"/>
</dbReference>
<evidence type="ECO:0000256" key="10">
    <source>
        <dbReference type="RuleBase" id="RU367007"/>
    </source>
</evidence>
<dbReference type="AlphaFoldDB" id="A0AA90NG99"/>
<dbReference type="GO" id="GO:0012505">
    <property type="term" value="C:endomembrane system"/>
    <property type="evidence" value="ECO:0007669"/>
    <property type="project" value="UniProtKB-SubCell"/>
</dbReference>
<comment type="similarity">
    <text evidence="3 10">Belongs to the glycosyltransferase 39 family.</text>
</comment>
<accession>A0AA90NG99</accession>
<dbReference type="RefSeq" id="WP_305110972.1">
    <property type="nucleotide sequence ID" value="NZ_JAUTIX010000003.1"/>
</dbReference>
<keyword evidence="7 10" id="KW-1133">Transmembrane helix</keyword>
<comment type="subcellular location">
    <subcellularLocation>
        <location evidence="10">Cell membrane</location>
    </subcellularLocation>
    <subcellularLocation>
        <location evidence="1">Endomembrane system</location>
        <topology evidence="1">Multi-pass membrane protein</topology>
    </subcellularLocation>
</comment>
<feature type="transmembrane region" description="Helical" evidence="10">
    <location>
        <begin position="39"/>
        <end position="58"/>
    </location>
</feature>
<keyword evidence="5 10" id="KW-0808">Transferase</keyword>